<dbReference type="AlphaFoldDB" id="A0A550BVD2"/>
<dbReference type="PANTHER" id="PTHR38248">
    <property type="entry name" value="FUNK1 6"/>
    <property type="match status" value="1"/>
</dbReference>
<evidence type="ECO:0000256" key="1">
    <source>
        <dbReference type="SAM" id="MobiDB-lite"/>
    </source>
</evidence>
<dbReference type="InterPro" id="IPR040976">
    <property type="entry name" value="Pkinase_fungal"/>
</dbReference>
<proteinExistence type="predicted"/>
<dbReference type="OrthoDB" id="5569250at2759"/>
<dbReference type="InterPro" id="IPR011009">
    <property type="entry name" value="Kinase-like_dom_sf"/>
</dbReference>
<reference evidence="3 4" key="1">
    <citation type="journal article" date="2019" name="New Phytol.">
        <title>Comparative genomics reveals unique wood-decay strategies and fruiting body development in the Schizophyllaceae.</title>
        <authorList>
            <person name="Almasi E."/>
            <person name="Sahu N."/>
            <person name="Krizsan K."/>
            <person name="Balint B."/>
            <person name="Kovacs G.M."/>
            <person name="Kiss B."/>
            <person name="Cseklye J."/>
            <person name="Drula E."/>
            <person name="Henrissat B."/>
            <person name="Nagy I."/>
            <person name="Chovatia M."/>
            <person name="Adam C."/>
            <person name="LaButti K."/>
            <person name="Lipzen A."/>
            <person name="Riley R."/>
            <person name="Grigoriev I.V."/>
            <person name="Nagy L.G."/>
        </authorList>
    </citation>
    <scope>NUCLEOTIDE SEQUENCE [LARGE SCALE GENOMIC DNA]</scope>
    <source>
        <strain evidence="3 4">NL-1724</strain>
    </source>
</reference>
<feature type="compositionally biased region" description="Polar residues" evidence="1">
    <location>
        <begin position="1"/>
        <end position="10"/>
    </location>
</feature>
<feature type="domain" description="Fungal-type protein kinase" evidence="2">
    <location>
        <begin position="172"/>
        <end position="321"/>
    </location>
</feature>
<feature type="compositionally biased region" description="Basic residues" evidence="1">
    <location>
        <begin position="683"/>
        <end position="694"/>
    </location>
</feature>
<feature type="region of interest" description="Disordered" evidence="1">
    <location>
        <begin position="1"/>
        <end position="35"/>
    </location>
</feature>
<comment type="caution">
    <text evidence="3">The sequence shown here is derived from an EMBL/GenBank/DDBJ whole genome shotgun (WGS) entry which is preliminary data.</text>
</comment>
<protein>
    <recommendedName>
        <fullName evidence="2">Fungal-type protein kinase domain-containing protein</fullName>
    </recommendedName>
</protein>
<dbReference type="Proteomes" id="UP000320762">
    <property type="component" value="Unassembled WGS sequence"/>
</dbReference>
<dbReference type="PANTHER" id="PTHR38248:SF2">
    <property type="entry name" value="FUNK1 11"/>
    <property type="match status" value="1"/>
</dbReference>
<feature type="compositionally biased region" description="Low complexity" evidence="1">
    <location>
        <begin position="19"/>
        <end position="35"/>
    </location>
</feature>
<dbReference type="SUPFAM" id="SSF56112">
    <property type="entry name" value="Protein kinase-like (PK-like)"/>
    <property type="match status" value="1"/>
</dbReference>
<dbReference type="Pfam" id="PF17667">
    <property type="entry name" value="Pkinase_fungal"/>
    <property type="match status" value="2"/>
</dbReference>
<organism evidence="3 4">
    <name type="scientific">Schizophyllum amplum</name>
    <dbReference type="NCBI Taxonomy" id="97359"/>
    <lineage>
        <taxon>Eukaryota</taxon>
        <taxon>Fungi</taxon>
        <taxon>Dikarya</taxon>
        <taxon>Basidiomycota</taxon>
        <taxon>Agaricomycotina</taxon>
        <taxon>Agaricomycetes</taxon>
        <taxon>Agaricomycetidae</taxon>
        <taxon>Agaricales</taxon>
        <taxon>Schizophyllaceae</taxon>
        <taxon>Schizophyllum</taxon>
    </lineage>
</organism>
<dbReference type="Gene3D" id="1.10.510.10">
    <property type="entry name" value="Transferase(Phosphotransferase) domain 1"/>
    <property type="match status" value="1"/>
</dbReference>
<accession>A0A550BVD2</accession>
<feature type="domain" description="Fungal-type protein kinase" evidence="2">
    <location>
        <begin position="356"/>
        <end position="483"/>
    </location>
</feature>
<evidence type="ECO:0000313" key="4">
    <source>
        <dbReference type="Proteomes" id="UP000320762"/>
    </source>
</evidence>
<feature type="compositionally biased region" description="Basic and acidic residues" evidence="1">
    <location>
        <begin position="579"/>
        <end position="591"/>
    </location>
</feature>
<gene>
    <name evidence="3" type="ORF">BD626DRAFT_519689</name>
</gene>
<sequence>MSQTVCSQRSHALPRTDNSAARKSSSTTSRPYPYSKLTERSSTCVLQSHACLENDAAADLEQASVQISGMITTMYPNSIFPAPPSVIGGGLARIPLYSVEEGKWLGYPSPSLYADPERQYRALAKFLNKVSRCCSLGHLTMNGSSPECLRGSLDGSAGHVTGIALSDAGLDVMQWADVLCDVQIVTGPELLPQALRRLSSGAANVFATQPDRLFHVGVALAGDVIQLACYDRAGLVTSTPYNIHDNPVIFVRIVMGLTLLDKSYCGKDPTIVSRDGRRFVTVGNLEYEIVETLSITKNIRGRTVCWRCRLPEGDQDFVIKNEPVLRPDGSPYATTALRDILKESSERCAILSLIPQLELRRLVLKPYAQPLKHFSSKEELLSVLRDSIQAHWDLYDWHDVLHCDISDNNVMMHVQQGSPLRRGLLIDLDCAIVVKGERRVGPIGRRAGTLPYMACDIVQYSDRVAHGPWHDLESFLYVLMIVCATYSGPSNTPREDFDLCDSPMSAWMTGDGDRKAIIMYEYEDSQFRTFLDSVFDPYFDDFKDLICELRTVILRNWDRKVTHREVLEIFDRHIQPLRSERERASAEEQSARELATVVECNGAEERRKRKRGSVATTDDAESGASPAPTPRTNVSSPHHHGSDDSESTSVEPCHTSEETISTTKESGNSSASKRKASTERSTRLSKRKKVDHDD</sequence>
<evidence type="ECO:0000313" key="3">
    <source>
        <dbReference type="EMBL" id="TRM56476.1"/>
    </source>
</evidence>
<dbReference type="EMBL" id="VDMD01000069">
    <property type="protein sequence ID" value="TRM56476.1"/>
    <property type="molecule type" value="Genomic_DNA"/>
</dbReference>
<keyword evidence="4" id="KW-1185">Reference proteome</keyword>
<feature type="region of interest" description="Disordered" evidence="1">
    <location>
        <begin position="579"/>
        <end position="694"/>
    </location>
</feature>
<name>A0A550BVD2_9AGAR</name>
<evidence type="ECO:0000259" key="2">
    <source>
        <dbReference type="Pfam" id="PF17667"/>
    </source>
</evidence>